<dbReference type="InterPro" id="IPR001214">
    <property type="entry name" value="SET_dom"/>
</dbReference>
<evidence type="ECO:0000256" key="12">
    <source>
        <dbReference type="SAM" id="Coils"/>
    </source>
</evidence>
<reference evidence="19 20" key="1">
    <citation type="journal article" date="2023" name="Commun. Biol.">
        <title>Genome analysis of Parmales, the sister group of diatoms, reveals the evolutionary specialization of diatoms from phago-mixotrophs to photoautotrophs.</title>
        <authorList>
            <person name="Ban H."/>
            <person name="Sato S."/>
            <person name="Yoshikawa S."/>
            <person name="Yamada K."/>
            <person name="Nakamura Y."/>
            <person name="Ichinomiya M."/>
            <person name="Sato N."/>
            <person name="Blanc-Mathieu R."/>
            <person name="Endo H."/>
            <person name="Kuwata A."/>
            <person name="Ogata H."/>
        </authorList>
    </citation>
    <scope>NUCLEOTIDE SEQUENCE [LARGE SCALE GENOMIC DNA]</scope>
</reference>
<evidence type="ECO:0000256" key="8">
    <source>
        <dbReference type="ARBA" id="ARBA00022833"/>
    </source>
</evidence>
<keyword evidence="5" id="KW-0949">S-adenosyl-L-methionine</keyword>
<dbReference type="InterPro" id="IPR019787">
    <property type="entry name" value="Znf_PHD-finger"/>
</dbReference>
<evidence type="ECO:0000256" key="6">
    <source>
        <dbReference type="ARBA" id="ARBA00022723"/>
    </source>
</evidence>
<keyword evidence="7 11" id="KW-0863">Zinc-finger</keyword>
<dbReference type="PANTHER" id="PTHR46223">
    <property type="entry name" value="HISTONE-LYSINE N-METHYLTRANSFERASE SUV39H"/>
    <property type="match status" value="1"/>
</dbReference>
<dbReference type="PROSITE" id="PS50868">
    <property type="entry name" value="POST_SET"/>
    <property type="match status" value="1"/>
</dbReference>
<dbReference type="Proteomes" id="UP001165060">
    <property type="component" value="Unassembled WGS sequence"/>
</dbReference>
<accession>A0ABQ6MC96</accession>
<dbReference type="SMART" id="SM00249">
    <property type="entry name" value="PHD"/>
    <property type="match status" value="1"/>
</dbReference>
<feature type="repeat" description="ANK" evidence="10">
    <location>
        <begin position="526"/>
        <end position="558"/>
    </location>
</feature>
<keyword evidence="9" id="KW-0156">Chromatin regulator</keyword>
<dbReference type="InterPro" id="IPR002110">
    <property type="entry name" value="Ankyrin_rpt"/>
</dbReference>
<dbReference type="Gene3D" id="2.170.270.10">
    <property type="entry name" value="SET domain"/>
    <property type="match status" value="1"/>
</dbReference>
<feature type="coiled-coil region" evidence="12">
    <location>
        <begin position="79"/>
        <end position="109"/>
    </location>
</feature>
<evidence type="ECO:0000259" key="15">
    <source>
        <dbReference type="PROSITE" id="PS50280"/>
    </source>
</evidence>
<dbReference type="PROSITE" id="PS50016">
    <property type="entry name" value="ZF_PHD_2"/>
    <property type="match status" value="1"/>
</dbReference>
<dbReference type="InterPro" id="IPR046341">
    <property type="entry name" value="SET_dom_sf"/>
</dbReference>
<evidence type="ECO:0000256" key="7">
    <source>
        <dbReference type="ARBA" id="ARBA00022771"/>
    </source>
</evidence>
<dbReference type="PROSITE" id="PS50280">
    <property type="entry name" value="SET"/>
    <property type="match status" value="1"/>
</dbReference>
<gene>
    <name evidence="19" type="ORF">TeGR_g4039</name>
</gene>
<sequence length="936" mass="101519">MPPPRSVLHISPPTWGGPLPLPPHTSPYPDSCLSCLCGADGDPLVCCSYCGHAAHRRCINEPPMAEVPGGDWSCAGCNARHAQNEAAVLQAAAERLEAAAERRREQQRKVALRRFDRYKQGRPPKRHPPAALLSLLSPSARGEAGLATALSAALSASPAAGCCLQHLAALFDAQAASLEELRKEAAREAERGGGTLPGRGDLVWAVLGGWGAFPGRVERPPAAEAKGKKRGREPQGACEIEWFDGSFNEVPAREMWPFLEYYGHFSESAPYREDVGWQEGVRDACGLALSGLGLGAGARRAGGEILGAFKEGKRFKLAAADFGAFLRERAGVEMAAGAAAHYRLAGERVAEPALFELGEKVCRLSNGLPESGKVEKRRGSGDAVEFKLAGGKEWVPQLQLLPHNAAVARILDDAAFFLGKAEEGGEEEEEEDEKEEEQEEDSEDSGEEAPKPAQTRVNGRLKSSAKEDEVISAIDAHDPVLVDSIFGANIGLEPTPKVLHYAIRSSTTPVVLALLEHVKTPVPKLDGMTLLHAATALGAREKVGALLKAGAEVTERVTIGEHLGATALHIAASKGNAPLLGVLLGRLRKETKKKQRATVDLYDSNGFTALHWCTQYRSGSAPCAELLLDAGANIDLEDKAIQKRTTMWWASTNEQCELIQLLDKRGASRDYSSRPGFKSDISSGISCTKVPIEPRPKGAGFRGFRPFVFVERSIGNPRGNRMCCDHSGLCSTSNDCPCAKKNSERFWEPYDKEGRLNASEREHESKIIYECTDDCRCSHEECLIGKVRRGIVKELAVKWAGEKKGWGVFAAEDIYKGEFVVAYAGEVLDREEMERRERERSGKGVVDTYLMQVTKEWSIDGTSVGNVSRLVNHSCDPNLVHRKVDAGNKCPTVAFFANGDIAKGTELTWSYTNRGDKKSWSDSACFCGAKNCRGKL</sequence>
<dbReference type="SUPFAM" id="SSF57903">
    <property type="entry name" value="FYVE/PHD zinc finger"/>
    <property type="match status" value="1"/>
</dbReference>
<comment type="subcellular location">
    <subcellularLocation>
        <location evidence="1">Chromosome</location>
    </subcellularLocation>
</comment>
<name>A0ABQ6MC96_9STRA</name>
<evidence type="ECO:0000259" key="16">
    <source>
        <dbReference type="PROSITE" id="PS50812"/>
    </source>
</evidence>
<protein>
    <submittedName>
        <fullName evidence="19">Uncharacterized protein</fullName>
    </submittedName>
</protein>
<keyword evidence="10" id="KW-0040">ANK repeat</keyword>
<feature type="domain" description="Post-SET" evidence="18">
    <location>
        <begin position="921"/>
        <end position="936"/>
    </location>
</feature>
<evidence type="ECO:0000259" key="14">
    <source>
        <dbReference type="PROSITE" id="PS50016"/>
    </source>
</evidence>
<dbReference type="PROSITE" id="PS50088">
    <property type="entry name" value="ANK_REPEAT"/>
    <property type="match status" value="2"/>
</dbReference>
<keyword evidence="20" id="KW-1185">Reference proteome</keyword>
<dbReference type="PROSITE" id="PS50297">
    <property type="entry name" value="ANK_REP_REGION"/>
    <property type="match status" value="2"/>
</dbReference>
<dbReference type="Gene3D" id="3.30.40.10">
    <property type="entry name" value="Zinc/RING finger domain, C3HC4 (zinc finger)"/>
    <property type="match status" value="1"/>
</dbReference>
<dbReference type="SMART" id="SM00248">
    <property type="entry name" value="ANK"/>
    <property type="match status" value="4"/>
</dbReference>
<feature type="domain" description="SET" evidence="15">
    <location>
        <begin position="793"/>
        <end position="912"/>
    </location>
</feature>
<dbReference type="PANTHER" id="PTHR46223:SF3">
    <property type="entry name" value="HISTONE-LYSINE N-METHYLTRANSFERASE SET-23"/>
    <property type="match status" value="1"/>
</dbReference>
<evidence type="ECO:0000259" key="18">
    <source>
        <dbReference type="PROSITE" id="PS50868"/>
    </source>
</evidence>
<keyword evidence="12" id="KW-0175">Coiled coil</keyword>
<evidence type="ECO:0000256" key="2">
    <source>
        <dbReference type="ARBA" id="ARBA00022454"/>
    </source>
</evidence>
<feature type="compositionally biased region" description="Acidic residues" evidence="13">
    <location>
        <begin position="424"/>
        <end position="447"/>
    </location>
</feature>
<keyword evidence="6" id="KW-0479">Metal-binding</keyword>
<dbReference type="SUPFAM" id="SSF82199">
    <property type="entry name" value="SET domain"/>
    <property type="match status" value="1"/>
</dbReference>
<keyword evidence="2" id="KW-0158">Chromosome</keyword>
<dbReference type="SMART" id="SM00317">
    <property type="entry name" value="SET"/>
    <property type="match status" value="1"/>
</dbReference>
<dbReference type="SUPFAM" id="SSF48403">
    <property type="entry name" value="Ankyrin repeat"/>
    <property type="match status" value="1"/>
</dbReference>
<dbReference type="Gene3D" id="1.25.40.20">
    <property type="entry name" value="Ankyrin repeat-containing domain"/>
    <property type="match status" value="1"/>
</dbReference>
<evidence type="ECO:0000313" key="20">
    <source>
        <dbReference type="Proteomes" id="UP001165060"/>
    </source>
</evidence>
<dbReference type="Pfam" id="PF00856">
    <property type="entry name" value="SET"/>
    <property type="match status" value="1"/>
</dbReference>
<dbReference type="InterPro" id="IPR007728">
    <property type="entry name" value="Pre-SET_dom"/>
</dbReference>
<keyword evidence="8" id="KW-0862">Zinc</keyword>
<feature type="domain" description="Pre-SET" evidence="17">
    <location>
        <begin position="722"/>
        <end position="790"/>
    </location>
</feature>
<organism evidence="19 20">
    <name type="scientific">Tetraparma gracilis</name>
    <dbReference type="NCBI Taxonomy" id="2962635"/>
    <lineage>
        <taxon>Eukaryota</taxon>
        <taxon>Sar</taxon>
        <taxon>Stramenopiles</taxon>
        <taxon>Ochrophyta</taxon>
        <taxon>Bolidophyceae</taxon>
        <taxon>Parmales</taxon>
        <taxon>Triparmaceae</taxon>
        <taxon>Tetraparma</taxon>
    </lineage>
</organism>
<evidence type="ECO:0000313" key="19">
    <source>
        <dbReference type="EMBL" id="GMI23146.1"/>
    </source>
</evidence>
<dbReference type="InterPro" id="IPR003616">
    <property type="entry name" value="Post-SET_dom"/>
</dbReference>
<dbReference type="PRINTS" id="PR01415">
    <property type="entry name" value="ANKYRIN"/>
</dbReference>
<evidence type="ECO:0000256" key="11">
    <source>
        <dbReference type="PROSITE-ProRule" id="PRU00146"/>
    </source>
</evidence>
<dbReference type="Pfam" id="PF05033">
    <property type="entry name" value="Pre-SET"/>
    <property type="match status" value="1"/>
</dbReference>
<feature type="region of interest" description="Disordered" evidence="13">
    <location>
        <begin position="422"/>
        <end position="463"/>
    </location>
</feature>
<proteinExistence type="predicted"/>
<dbReference type="PROSITE" id="PS50812">
    <property type="entry name" value="PWWP"/>
    <property type="match status" value="1"/>
</dbReference>
<dbReference type="InterPro" id="IPR011011">
    <property type="entry name" value="Znf_FYVE_PHD"/>
</dbReference>
<dbReference type="EMBL" id="BRYB01002642">
    <property type="protein sequence ID" value="GMI23146.1"/>
    <property type="molecule type" value="Genomic_DNA"/>
</dbReference>
<keyword evidence="4" id="KW-0808">Transferase</keyword>
<evidence type="ECO:0000256" key="9">
    <source>
        <dbReference type="ARBA" id="ARBA00022853"/>
    </source>
</evidence>
<comment type="caution">
    <text evidence="19">The sequence shown here is derived from an EMBL/GenBank/DDBJ whole genome shotgun (WGS) entry which is preliminary data.</text>
</comment>
<feature type="domain" description="PWWP" evidence="16">
    <location>
        <begin position="199"/>
        <end position="268"/>
    </location>
</feature>
<evidence type="ECO:0000256" key="13">
    <source>
        <dbReference type="SAM" id="MobiDB-lite"/>
    </source>
</evidence>
<feature type="domain" description="PHD-type" evidence="14">
    <location>
        <begin position="32"/>
        <end position="80"/>
    </location>
</feature>
<dbReference type="InterPro" id="IPR000313">
    <property type="entry name" value="PWWP_dom"/>
</dbReference>
<evidence type="ECO:0000256" key="4">
    <source>
        <dbReference type="ARBA" id="ARBA00022679"/>
    </source>
</evidence>
<evidence type="ECO:0000256" key="3">
    <source>
        <dbReference type="ARBA" id="ARBA00022603"/>
    </source>
</evidence>
<evidence type="ECO:0000256" key="1">
    <source>
        <dbReference type="ARBA" id="ARBA00004286"/>
    </source>
</evidence>
<dbReference type="Pfam" id="PF12796">
    <property type="entry name" value="Ank_2"/>
    <property type="match status" value="1"/>
</dbReference>
<dbReference type="InterPro" id="IPR001965">
    <property type="entry name" value="Znf_PHD"/>
</dbReference>
<dbReference type="SUPFAM" id="SSF63748">
    <property type="entry name" value="Tudor/PWWP/MBT"/>
    <property type="match status" value="1"/>
</dbReference>
<feature type="repeat" description="ANK" evidence="10">
    <location>
        <begin position="605"/>
        <end position="639"/>
    </location>
</feature>
<keyword evidence="3" id="KW-0489">Methyltransferase</keyword>
<feature type="region of interest" description="Disordered" evidence="13">
    <location>
        <begin position="112"/>
        <end position="131"/>
    </location>
</feature>
<evidence type="ECO:0000256" key="5">
    <source>
        <dbReference type="ARBA" id="ARBA00022691"/>
    </source>
</evidence>
<dbReference type="InterPro" id="IPR036770">
    <property type="entry name" value="Ankyrin_rpt-contain_sf"/>
</dbReference>
<dbReference type="InterPro" id="IPR013083">
    <property type="entry name" value="Znf_RING/FYVE/PHD"/>
</dbReference>
<evidence type="ECO:0000259" key="17">
    <source>
        <dbReference type="PROSITE" id="PS50867"/>
    </source>
</evidence>
<dbReference type="InterPro" id="IPR050973">
    <property type="entry name" value="H3K9_Histone-Lys_N-MTase"/>
</dbReference>
<dbReference type="Gene3D" id="2.30.30.140">
    <property type="match status" value="1"/>
</dbReference>
<dbReference type="PROSITE" id="PS50867">
    <property type="entry name" value="PRE_SET"/>
    <property type="match status" value="1"/>
</dbReference>
<evidence type="ECO:0000256" key="10">
    <source>
        <dbReference type="PROSITE-ProRule" id="PRU00023"/>
    </source>
</evidence>